<feature type="binding site" evidence="2">
    <location>
        <position position="52"/>
    </location>
    <ligand>
        <name>Mg(2+)</name>
        <dbReference type="ChEBI" id="CHEBI:18420"/>
        <label>2</label>
    </ligand>
</feature>
<dbReference type="NCBIfam" id="TIGR01379">
    <property type="entry name" value="thiL"/>
    <property type="match status" value="1"/>
</dbReference>
<feature type="binding site" evidence="2">
    <location>
        <position position="127"/>
    </location>
    <ligand>
        <name>Mg(2+)</name>
        <dbReference type="ChEBI" id="CHEBI:18420"/>
        <label>1</label>
    </ligand>
</feature>
<dbReference type="GO" id="GO:0009030">
    <property type="term" value="F:thiamine-phosphate kinase activity"/>
    <property type="evidence" value="ECO:0007669"/>
    <property type="project" value="UniProtKB-EC"/>
</dbReference>
<dbReference type="HAMAP" id="MF_02128">
    <property type="entry name" value="TMP_kinase"/>
    <property type="match status" value="1"/>
</dbReference>
<dbReference type="PIRSF" id="PIRSF005303">
    <property type="entry name" value="Thiam_monoph_kin"/>
    <property type="match status" value="1"/>
</dbReference>
<dbReference type="Pfam" id="PF00586">
    <property type="entry name" value="AIRS"/>
    <property type="match status" value="1"/>
</dbReference>
<comment type="miscellaneous">
    <text evidence="2">Reaction mechanism of ThiL seems to utilize a direct, inline transfer of the gamma-phosphate of ATP to TMP rather than a phosphorylated enzyme intermediate.</text>
</comment>
<dbReference type="InterPro" id="IPR010918">
    <property type="entry name" value="PurM-like_C_dom"/>
</dbReference>
<dbReference type="InterPro" id="IPR036921">
    <property type="entry name" value="PurM-like_N_sf"/>
</dbReference>
<dbReference type="PANTHER" id="PTHR30270:SF0">
    <property type="entry name" value="THIAMINE-MONOPHOSPHATE KINASE"/>
    <property type="match status" value="1"/>
</dbReference>
<sequence length="329" mass="35553">MVYGEFDLIARYFNRANAYKAGNPRRDVELGIGDDCALLTVAEKQLLAVSTDTLVSGVHFLPTIDPADLGYKSLAVNLSDLAAMGADPAWLSLAITLPDINSEWLAAYSDSLFTLLDYYGMQLIGGDTTRGPLSLTLTIHGLVPTGRALTRAGARIGDWIYVTGTLGDSAAGLAILQQRLQVSDSVVRQSLVLRHLRPQPRILQGQALRTLASAAIDLSDGLISDLRHILAASDCGARVQLDAIPYSSAMMQYVEPDQALRWALSGGEDYELCFTVPEINRGAIDMALGQLGVGYTCIGQIAPSSEGLRFFRGDNTVELNWKGYDHFSQ</sequence>
<feature type="binding site" evidence="2">
    <location>
        <position position="268"/>
    </location>
    <ligand>
        <name>substrate</name>
    </ligand>
</feature>
<evidence type="ECO:0000256" key="1">
    <source>
        <dbReference type="ARBA" id="ARBA00022977"/>
    </source>
</evidence>
<dbReference type="EC" id="2.7.4.16" evidence="2"/>
<dbReference type="InterPro" id="IPR036676">
    <property type="entry name" value="PurM-like_C_sf"/>
</dbReference>
<dbReference type="NCBIfam" id="NF004350">
    <property type="entry name" value="PRK05731.1-1"/>
    <property type="match status" value="1"/>
</dbReference>
<evidence type="ECO:0000259" key="4">
    <source>
        <dbReference type="Pfam" id="PF02769"/>
    </source>
</evidence>
<feature type="binding site" evidence="2">
    <location>
        <position position="220"/>
    </location>
    <ligand>
        <name>Mg(2+)</name>
        <dbReference type="ChEBI" id="CHEBI:18420"/>
        <label>5</label>
    </ligand>
</feature>
<proteinExistence type="inferred from homology"/>
<keyword evidence="2" id="KW-0067">ATP-binding</keyword>
<feature type="domain" description="PurM-like N-terminal" evidence="3">
    <location>
        <begin position="33"/>
        <end position="143"/>
    </location>
</feature>
<feature type="binding site" evidence="2">
    <location>
        <position position="80"/>
    </location>
    <ligand>
        <name>Mg(2+)</name>
        <dbReference type="ChEBI" id="CHEBI:18420"/>
        <label>3</label>
    </ligand>
</feature>
<keyword evidence="2 5" id="KW-0808">Transferase</keyword>
<evidence type="ECO:0000256" key="2">
    <source>
        <dbReference type="HAMAP-Rule" id="MF_02128"/>
    </source>
</evidence>
<feature type="binding site" evidence="2">
    <location>
        <position position="35"/>
    </location>
    <ligand>
        <name>Mg(2+)</name>
        <dbReference type="ChEBI" id="CHEBI:18420"/>
        <label>4</label>
    </ligand>
</feature>
<comment type="function">
    <text evidence="2">Catalyzes the ATP-dependent phosphorylation of thiamine-monophosphate (TMP) to form thiamine-pyrophosphate (TPP), the active form of vitamin B1.</text>
</comment>
<comment type="caution">
    <text evidence="2">Lacks conserved residue(s) required for the propagation of feature annotation.</text>
</comment>
<feature type="binding site" evidence="2">
    <location>
        <position position="35"/>
    </location>
    <ligand>
        <name>Mg(2+)</name>
        <dbReference type="ChEBI" id="CHEBI:18420"/>
        <label>3</label>
    </ligand>
</feature>
<keyword evidence="2" id="KW-0547">Nucleotide-binding</keyword>
<comment type="catalytic activity">
    <reaction evidence="2">
        <text>thiamine phosphate + ATP = thiamine diphosphate + ADP</text>
        <dbReference type="Rhea" id="RHEA:15913"/>
        <dbReference type="ChEBI" id="CHEBI:30616"/>
        <dbReference type="ChEBI" id="CHEBI:37575"/>
        <dbReference type="ChEBI" id="CHEBI:58937"/>
        <dbReference type="ChEBI" id="CHEBI:456216"/>
        <dbReference type="EC" id="2.7.4.16"/>
    </reaction>
</comment>
<dbReference type="InterPro" id="IPR016188">
    <property type="entry name" value="PurM-like_N"/>
</dbReference>
<name>A0ABX9ALK4_9ENTR</name>
<feature type="binding site" evidence="2">
    <location>
        <position position="52"/>
    </location>
    <ligand>
        <name>Mg(2+)</name>
        <dbReference type="ChEBI" id="CHEBI:18420"/>
        <label>1</label>
    </ligand>
</feature>
<dbReference type="EMBL" id="CP081864">
    <property type="protein sequence ID" value="QZN95176.1"/>
    <property type="molecule type" value="Genomic_DNA"/>
</dbReference>
<dbReference type="CDD" id="cd02194">
    <property type="entry name" value="ThiL"/>
    <property type="match status" value="1"/>
</dbReference>
<feature type="binding site" evidence="2">
    <location>
        <position position="219"/>
    </location>
    <ligand>
        <name>ATP</name>
        <dbReference type="ChEBI" id="CHEBI:30616"/>
    </ligand>
</feature>
<evidence type="ECO:0000313" key="6">
    <source>
        <dbReference type="Proteomes" id="UP000825886"/>
    </source>
</evidence>
<keyword evidence="2 5" id="KW-0418">Kinase</keyword>
<feature type="binding site" evidence="2">
    <location>
        <position position="59"/>
    </location>
    <ligand>
        <name>substrate</name>
    </ligand>
</feature>
<feature type="binding site" evidence="2">
    <location>
        <position position="51"/>
    </location>
    <ligand>
        <name>Mg(2+)</name>
        <dbReference type="ChEBI" id="CHEBI:18420"/>
        <label>1</label>
    </ligand>
</feature>
<dbReference type="SUPFAM" id="SSF55326">
    <property type="entry name" value="PurM N-terminal domain-like"/>
    <property type="match status" value="1"/>
</dbReference>
<feature type="binding site" evidence="2">
    <location>
        <position position="217"/>
    </location>
    <ligand>
        <name>Mg(2+)</name>
        <dbReference type="ChEBI" id="CHEBI:18420"/>
        <label>3</label>
    </ligand>
</feature>
<feature type="binding site" evidence="2">
    <location>
        <position position="151"/>
    </location>
    <ligand>
        <name>ATP</name>
        <dbReference type="ChEBI" id="CHEBI:30616"/>
    </ligand>
</feature>
<evidence type="ECO:0000259" key="3">
    <source>
        <dbReference type="Pfam" id="PF00586"/>
    </source>
</evidence>
<reference evidence="5 6" key="1">
    <citation type="submission" date="2021-08" db="EMBL/GenBank/DDBJ databases">
        <title>Culture and genomic analysis of Symbiopectobacterium purcellii sp. nov. gen. nov., isolated from the leafhopper Empoasca decipiens.</title>
        <authorList>
            <person name="Nadal-Jimenez P."/>
            <person name="Siozios S."/>
            <person name="Halliday N."/>
            <person name="Camara M."/>
            <person name="Hurst G.D.D."/>
        </authorList>
    </citation>
    <scope>NUCLEOTIDE SEQUENCE [LARGE SCALE GENOMIC DNA]</scope>
    <source>
        <strain evidence="5 6">SyEd1</strain>
    </source>
</reference>
<dbReference type="Gene3D" id="3.30.1330.10">
    <property type="entry name" value="PurM-like, N-terminal domain"/>
    <property type="match status" value="1"/>
</dbReference>
<dbReference type="Gene3D" id="3.90.650.10">
    <property type="entry name" value="PurM-like C-terminal domain"/>
    <property type="match status" value="1"/>
</dbReference>
<feature type="binding site" evidence="2">
    <location>
        <position position="80"/>
    </location>
    <ligand>
        <name>Mg(2+)</name>
        <dbReference type="ChEBI" id="CHEBI:18420"/>
        <label>4</label>
    </ligand>
</feature>
<dbReference type="Proteomes" id="UP000825886">
    <property type="component" value="Chromosome"/>
</dbReference>
<dbReference type="InterPro" id="IPR006283">
    <property type="entry name" value="ThiL-like"/>
</dbReference>
<protein>
    <recommendedName>
        <fullName evidence="2">Thiamine-monophosphate kinase</fullName>
        <shortName evidence="2">TMP kinase</shortName>
        <shortName evidence="2">Thiamine-phosphate kinase</shortName>
        <ecNumber evidence="2">2.7.4.16</ecNumber>
    </recommendedName>
</protein>
<organism evidence="5 6">
    <name type="scientific">Symbiopectobacterium purcellii</name>
    <dbReference type="NCBI Taxonomy" id="2871826"/>
    <lineage>
        <taxon>Bacteria</taxon>
        <taxon>Pseudomonadati</taxon>
        <taxon>Pseudomonadota</taxon>
        <taxon>Gammaproteobacteria</taxon>
        <taxon>Enterobacterales</taxon>
        <taxon>Enterobacteriaceae</taxon>
    </lineage>
</organism>
<keyword evidence="2" id="KW-0460">Magnesium</keyword>
<feature type="binding site" evidence="2">
    <location>
        <position position="50"/>
    </location>
    <ligand>
        <name>Mg(2+)</name>
        <dbReference type="ChEBI" id="CHEBI:18420"/>
        <label>4</label>
    </ligand>
</feature>
<comment type="pathway">
    <text evidence="2">Cofactor biosynthesis; thiamine diphosphate biosynthesis; thiamine diphosphate from thiamine phosphate: step 1/1.</text>
</comment>
<feature type="binding site" evidence="2">
    <location>
        <position position="80"/>
    </location>
    <ligand>
        <name>Mg(2+)</name>
        <dbReference type="ChEBI" id="CHEBI:18420"/>
        <label>2</label>
    </ligand>
</feature>
<keyword evidence="6" id="KW-1185">Reference proteome</keyword>
<gene>
    <name evidence="2 5" type="primary">thiL</name>
    <name evidence="5" type="ORF">K6K13_18440</name>
</gene>
<dbReference type="PANTHER" id="PTHR30270">
    <property type="entry name" value="THIAMINE-MONOPHOSPHATE KINASE"/>
    <property type="match status" value="1"/>
</dbReference>
<comment type="similarity">
    <text evidence="2">Belongs to the thiamine-monophosphate kinase family.</text>
</comment>
<feature type="binding site" evidence="2">
    <location>
        <position position="324"/>
    </location>
    <ligand>
        <name>substrate</name>
    </ligand>
</feature>
<feature type="domain" description="PurM-like C-terminal" evidence="4">
    <location>
        <begin position="156"/>
        <end position="261"/>
    </location>
</feature>
<dbReference type="SUPFAM" id="SSF56042">
    <property type="entry name" value="PurM C-terminal domain-like"/>
    <property type="match status" value="1"/>
</dbReference>
<keyword evidence="1 2" id="KW-0784">Thiamine biosynthesis</keyword>
<dbReference type="Pfam" id="PF02769">
    <property type="entry name" value="AIRS_C"/>
    <property type="match status" value="1"/>
</dbReference>
<evidence type="ECO:0000313" key="5">
    <source>
        <dbReference type="EMBL" id="QZN95176.1"/>
    </source>
</evidence>
<dbReference type="RefSeq" id="WP_222158283.1">
    <property type="nucleotide sequence ID" value="NZ_CP081864.1"/>
</dbReference>
<keyword evidence="2" id="KW-0479">Metal-binding</keyword>
<feature type="binding site" evidence="2">
    <location>
        <begin position="126"/>
        <end position="127"/>
    </location>
    <ligand>
        <name>ATP</name>
        <dbReference type="ChEBI" id="CHEBI:30616"/>
    </ligand>
</feature>
<accession>A0ABX9ALK4</accession>